<accession>A0A9J6A413</accession>
<proteinExistence type="predicted"/>
<comment type="caution">
    <text evidence="1">The sequence shown here is derived from an EMBL/GenBank/DDBJ whole genome shotgun (WGS) entry which is preliminary data.</text>
</comment>
<protein>
    <submittedName>
        <fullName evidence="1">Uncharacterized protein</fullName>
    </submittedName>
</protein>
<reference evidence="1 2" key="1">
    <citation type="submission" date="2020-09" db="EMBL/GenBank/DDBJ databases">
        <title>De no assembly of potato wild relative species, Solanum commersonii.</title>
        <authorList>
            <person name="Cho K."/>
        </authorList>
    </citation>
    <scope>NUCLEOTIDE SEQUENCE [LARGE SCALE GENOMIC DNA]</scope>
    <source>
        <strain evidence="1">LZ3.2</strain>
        <tissue evidence="1">Leaf</tissue>
    </source>
</reference>
<evidence type="ECO:0000313" key="1">
    <source>
        <dbReference type="EMBL" id="KAG5619358.1"/>
    </source>
</evidence>
<dbReference type="AlphaFoldDB" id="A0A9J6A413"/>
<gene>
    <name evidence="1" type="ORF">H5410_019182</name>
</gene>
<dbReference type="Proteomes" id="UP000824120">
    <property type="component" value="Chromosome 3"/>
</dbReference>
<name>A0A9J6A413_SOLCO</name>
<dbReference type="EMBL" id="JACXVP010000003">
    <property type="protein sequence ID" value="KAG5619358.1"/>
    <property type="molecule type" value="Genomic_DNA"/>
</dbReference>
<dbReference type="OrthoDB" id="1298065at2759"/>
<keyword evidence="2" id="KW-1185">Reference proteome</keyword>
<evidence type="ECO:0000313" key="2">
    <source>
        <dbReference type="Proteomes" id="UP000824120"/>
    </source>
</evidence>
<organism evidence="1 2">
    <name type="scientific">Solanum commersonii</name>
    <name type="common">Commerson's wild potato</name>
    <name type="synonym">Commerson's nightshade</name>
    <dbReference type="NCBI Taxonomy" id="4109"/>
    <lineage>
        <taxon>Eukaryota</taxon>
        <taxon>Viridiplantae</taxon>
        <taxon>Streptophyta</taxon>
        <taxon>Embryophyta</taxon>
        <taxon>Tracheophyta</taxon>
        <taxon>Spermatophyta</taxon>
        <taxon>Magnoliopsida</taxon>
        <taxon>eudicotyledons</taxon>
        <taxon>Gunneridae</taxon>
        <taxon>Pentapetalae</taxon>
        <taxon>asterids</taxon>
        <taxon>lamiids</taxon>
        <taxon>Solanales</taxon>
        <taxon>Solanaceae</taxon>
        <taxon>Solanoideae</taxon>
        <taxon>Solaneae</taxon>
        <taxon>Solanum</taxon>
    </lineage>
</organism>
<sequence>MVFMTLKRPMTKYRRMSSGGAWRLKVSQMVYIRGDKGHVRWSQDSLERSLIDETRDELVRGWRCGDDASPKGSVRVGPKEYPGVVVRPALLYGPECWRYSRTHMSVKFTPHEMRMLRWMCGHTRSDKIRNEVIREGGRSGLVGGQVREVRDRDGLDM</sequence>